<dbReference type="Pfam" id="PF13224">
    <property type="entry name" value="DUF4032"/>
    <property type="match status" value="1"/>
</dbReference>
<dbReference type="SUPFAM" id="SSF56112">
    <property type="entry name" value="Protein kinase-like (PK-like)"/>
    <property type="match status" value="1"/>
</dbReference>
<evidence type="ECO:0000259" key="1">
    <source>
        <dbReference type="Pfam" id="PF13224"/>
    </source>
</evidence>
<reference evidence="2 3" key="1">
    <citation type="submission" date="2018-11" db="EMBL/GenBank/DDBJ databases">
        <title>Trebonia kvetii gen.nov., sp.nov., a novel acidophilic actinobacterium, and proposal of the new actinobacterial family Treboniaceae fam. nov.</title>
        <authorList>
            <person name="Rapoport D."/>
            <person name="Sagova-Mareckova M."/>
            <person name="Sedlacek I."/>
            <person name="Provaznik J."/>
            <person name="Kralova S."/>
            <person name="Pavlinic D."/>
            <person name="Benes V."/>
            <person name="Kopecky J."/>
        </authorList>
    </citation>
    <scope>NUCLEOTIDE SEQUENCE [LARGE SCALE GENOMIC DNA]</scope>
    <source>
        <strain evidence="2 3">15Tr583</strain>
    </source>
</reference>
<dbReference type="OrthoDB" id="1550523at2"/>
<dbReference type="AlphaFoldDB" id="A0A6P2C7Q4"/>
<dbReference type="Proteomes" id="UP000460272">
    <property type="component" value="Unassembled WGS sequence"/>
</dbReference>
<dbReference type="RefSeq" id="WP_145851528.1">
    <property type="nucleotide sequence ID" value="NZ_RPFW01000001.1"/>
</dbReference>
<accession>A0A6P2C7Q4</accession>
<protein>
    <submittedName>
        <fullName evidence="2">DUF4032 domain-containing protein</fullName>
    </submittedName>
</protein>
<keyword evidence="3" id="KW-1185">Reference proteome</keyword>
<gene>
    <name evidence="2" type="ORF">EAS64_05290</name>
</gene>
<name>A0A6P2C7Q4_9ACTN</name>
<dbReference type="InterPro" id="IPR025111">
    <property type="entry name" value="DUF4032"/>
</dbReference>
<evidence type="ECO:0000313" key="3">
    <source>
        <dbReference type="Proteomes" id="UP000460272"/>
    </source>
</evidence>
<dbReference type="Pfam" id="PF06293">
    <property type="entry name" value="Kdo"/>
    <property type="match status" value="1"/>
</dbReference>
<feature type="domain" description="DUF4032" evidence="1">
    <location>
        <begin position="227"/>
        <end position="393"/>
    </location>
</feature>
<organism evidence="2 3">
    <name type="scientific">Trebonia kvetii</name>
    <dbReference type="NCBI Taxonomy" id="2480626"/>
    <lineage>
        <taxon>Bacteria</taxon>
        <taxon>Bacillati</taxon>
        <taxon>Actinomycetota</taxon>
        <taxon>Actinomycetes</taxon>
        <taxon>Streptosporangiales</taxon>
        <taxon>Treboniaceae</taxon>
        <taxon>Trebonia</taxon>
    </lineage>
</organism>
<evidence type="ECO:0000313" key="2">
    <source>
        <dbReference type="EMBL" id="TVZ07459.1"/>
    </source>
</evidence>
<proteinExistence type="predicted"/>
<sequence>MRFVFSPPAEDAAGLLTLPWSEPLDEWQDERLVEIRQRGISRHVVRFVADGGTLYALKSISERLARREYRLLRELAELGIPAVEVVGVGVNLGPGAEAILVTKFLAFATTYRAVFSSPRGSGPPTDKLLDALVELLVRLHLSGFFWGDCSLSNTLFRYDAGTLEAYFVDAETSEKHPELSNGQRSYDVELAVERVYAELLDLEAGELLPAGIDPLEVAEDLQRRYDRLWDELTMEEIIPVNEQRFRIAERLRRLNELGFAAEEVELVSTPAGNRLRVTTRVADQGDQARKLFLRTGIEARENQARRLLNDIASFRAYLEQKERRPVSEIVAASRWLTEVYDPVVEAIPEDLRGRLAPAEVFHEILEHRWYMSERAGRDVGTTAAARSYFERVLPKAPEALDQDLTE</sequence>
<dbReference type="InterPro" id="IPR011009">
    <property type="entry name" value="Kinase-like_dom_sf"/>
</dbReference>
<comment type="caution">
    <text evidence="2">The sequence shown here is derived from an EMBL/GenBank/DDBJ whole genome shotgun (WGS) entry which is preliminary data.</text>
</comment>
<dbReference type="EMBL" id="RPFW01000001">
    <property type="protein sequence ID" value="TVZ07459.1"/>
    <property type="molecule type" value="Genomic_DNA"/>
</dbReference>